<organism evidence="14 15">
    <name type="scientific">Desulfonema magnum</name>
    <dbReference type="NCBI Taxonomy" id="45655"/>
    <lineage>
        <taxon>Bacteria</taxon>
        <taxon>Pseudomonadati</taxon>
        <taxon>Thermodesulfobacteriota</taxon>
        <taxon>Desulfobacteria</taxon>
        <taxon>Desulfobacterales</taxon>
        <taxon>Desulfococcaceae</taxon>
        <taxon>Desulfonema</taxon>
    </lineage>
</organism>
<keyword evidence="5 9" id="KW-0720">Serine protease</keyword>
<dbReference type="Pfam" id="PF02225">
    <property type="entry name" value="PA"/>
    <property type="match status" value="1"/>
</dbReference>
<dbReference type="Proteomes" id="UP000663722">
    <property type="component" value="Chromosome"/>
</dbReference>
<keyword evidence="4 9" id="KW-0378">Hydrolase</keyword>
<dbReference type="InterPro" id="IPR059226">
    <property type="entry name" value="Choice_anch_Q_dom"/>
</dbReference>
<evidence type="ECO:0000256" key="7">
    <source>
        <dbReference type="ARBA" id="ARBA00023180"/>
    </source>
</evidence>
<feature type="region of interest" description="Disordered" evidence="11">
    <location>
        <begin position="541"/>
        <end position="563"/>
    </location>
</feature>
<dbReference type="InterPro" id="IPR045051">
    <property type="entry name" value="SBT"/>
</dbReference>
<dbReference type="GO" id="GO:0006508">
    <property type="term" value="P:proteolysis"/>
    <property type="evidence" value="ECO:0007669"/>
    <property type="project" value="UniProtKB-KW"/>
</dbReference>
<dbReference type="EMBL" id="CP061800">
    <property type="protein sequence ID" value="QTA92984.1"/>
    <property type="molecule type" value="Genomic_DNA"/>
</dbReference>
<dbReference type="Gene3D" id="2.60.120.380">
    <property type="match status" value="1"/>
</dbReference>
<dbReference type="InterPro" id="IPR043504">
    <property type="entry name" value="Peptidase_S1_PA_chymotrypsin"/>
</dbReference>
<dbReference type="NCBIfam" id="NF012211">
    <property type="entry name" value="tand_rpt_95"/>
    <property type="match status" value="3"/>
</dbReference>
<feature type="domain" description="Peptidase S1" evidence="12">
    <location>
        <begin position="1626"/>
        <end position="1903"/>
    </location>
</feature>
<dbReference type="InterPro" id="IPR037045">
    <property type="entry name" value="S8pro/Inhibitor_I9_sf"/>
</dbReference>
<evidence type="ECO:0000256" key="11">
    <source>
        <dbReference type="SAM" id="MobiDB-lite"/>
    </source>
</evidence>
<dbReference type="InterPro" id="IPR002884">
    <property type="entry name" value="P_dom"/>
</dbReference>
<evidence type="ECO:0000259" key="13">
    <source>
        <dbReference type="PROSITE" id="PS51829"/>
    </source>
</evidence>
<dbReference type="Pfam" id="PF05922">
    <property type="entry name" value="Inhibitor_I9"/>
    <property type="match status" value="1"/>
</dbReference>
<keyword evidence="7" id="KW-0325">Glycoprotein</keyword>
<dbReference type="PROSITE" id="PS00136">
    <property type="entry name" value="SUBTILASE_ASP"/>
    <property type="match status" value="1"/>
</dbReference>
<dbReference type="SUPFAM" id="SSF51126">
    <property type="entry name" value="Pectin lyase-like"/>
    <property type="match status" value="2"/>
</dbReference>
<dbReference type="Pfam" id="PF00082">
    <property type="entry name" value="Peptidase_S8"/>
    <property type="match status" value="1"/>
</dbReference>
<name>A0A975GTE3_9BACT</name>
<dbReference type="Gene3D" id="3.40.50.200">
    <property type="entry name" value="Peptidase S8/S53 domain"/>
    <property type="match status" value="1"/>
</dbReference>
<evidence type="ECO:0000313" key="14">
    <source>
        <dbReference type="EMBL" id="QTA92984.1"/>
    </source>
</evidence>
<evidence type="ECO:0000256" key="9">
    <source>
        <dbReference type="PROSITE-ProRule" id="PRU01240"/>
    </source>
</evidence>
<accession>A0A975GTE3</accession>
<dbReference type="CDD" id="cd00190">
    <property type="entry name" value="Tryp_SPc"/>
    <property type="match status" value="1"/>
</dbReference>
<dbReference type="SMART" id="SM00020">
    <property type="entry name" value="Tryp_SPc"/>
    <property type="match status" value="1"/>
</dbReference>
<feature type="domain" description="P/Homo B" evidence="13">
    <location>
        <begin position="1232"/>
        <end position="1394"/>
    </location>
</feature>
<dbReference type="PRINTS" id="PR00723">
    <property type="entry name" value="SUBTILISIN"/>
</dbReference>
<evidence type="ECO:0000256" key="8">
    <source>
        <dbReference type="PIRSR" id="PIRSR615500-1"/>
    </source>
</evidence>
<dbReference type="InterPro" id="IPR034197">
    <property type="entry name" value="Peptidases_S8_3"/>
</dbReference>
<dbReference type="InterPro" id="IPR011050">
    <property type="entry name" value="Pectin_lyase_fold/virulence"/>
</dbReference>
<dbReference type="Gene3D" id="3.30.70.80">
    <property type="entry name" value="Peptidase S8 propeptide/proteinase inhibitor I9"/>
    <property type="match status" value="1"/>
</dbReference>
<keyword evidence="15" id="KW-1185">Reference proteome</keyword>
<dbReference type="InterPro" id="IPR015500">
    <property type="entry name" value="Peptidase_S8_subtilisin-rel"/>
</dbReference>
<dbReference type="PANTHER" id="PTHR10795">
    <property type="entry name" value="PROPROTEIN CONVERTASE SUBTILISIN/KEXIN"/>
    <property type="match status" value="1"/>
</dbReference>
<dbReference type="PROSITE" id="PS00138">
    <property type="entry name" value="SUBTILASE_SER"/>
    <property type="match status" value="1"/>
</dbReference>
<dbReference type="PROSITE" id="PS50240">
    <property type="entry name" value="TRYPSIN_DOM"/>
    <property type="match status" value="1"/>
</dbReference>
<comment type="similarity">
    <text evidence="1 9 10">Belongs to the peptidase S8 family.</text>
</comment>
<dbReference type="InterPro" id="IPR009003">
    <property type="entry name" value="Peptidase_S1_PA"/>
</dbReference>
<dbReference type="InterPro" id="IPR010259">
    <property type="entry name" value="S8pro/Inhibitor_I9"/>
</dbReference>
<feature type="active site" description="Charge relay system" evidence="8 9">
    <location>
        <position position="277"/>
    </location>
</feature>
<dbReference type="Gene3D" id="2.40.10.10">
    <property type="entry name" value="Trypsin-like serine proteases"/>
    <property type="match status" value="1"/>
</dbReference>
<evidence type="ECO:0000256" key="5">
    <source>
        <dbReference type="ARBA" id="ARBA00022825"/>
    </source>
</evidence>
<dbReference type="InterPro" id="IPR036852">
    <property type="entry name" value="Peptidase_S8/S53_dom_sf"/>
</dbReference>
<dbReference type="Gene3D" id="2.60.40.2810">
    <property type="match status" value="3"/>
</dbReference>
<evidence type="ECO:0000256" key="10">
    <source>
        <dbReference type="RuleBase" id="RU003355"/>
    </source>
</evidence>
<keyword evidence="6" id="KW-1015">Disulfide bond</keyword>
<proteinExistence type="inferred from homology"/>
<evidence type="ECO:0000256" key="3">
    <source>
        <dbReference type="ARBA" id="ARBA00022729"/>
    </source>
</evidence>
<feature type="active site" description="Charge relay system" evidence="8 9">
    <location>
        <position position="203"/>
    </location>
</feature>
<dbReference type="InterPro" id="IPR023828">
    <property type="entry name" value="Peptidase_S8_Ser-AS"/>
</dbReference>
<evidence type="ECO:0000256" key="1">
    <source>
        <dbReference type="ARBA" id="ARBA00011073"/>
    </source>
</evidence>
<gene>
    <name evidence="14" type="ORF">dnm_090770</name>
</gene>
<feature type="active site" description="Charge relay system" evidence="8 9">
    <location>
        <position position="652"/>
    </location>
</feature>
<dbReference type="Gene3D" id="3.50.30.30">
    <property type="match status" value="1"/>
</dbReference>
<protein>
    <submittedName>
        <fullName evidence="14">Serine protease trypsin domain-containing protein</fullName>
    </submittedName>
</protein>
<sequence length="2418" mass="261467">MLFGIMNLCFSGIGKKMTRASFICLFLLLFFVIFAHRTTDAKTNPAPDMNQEETEFELYIIRLTDPPVAAYQGSISGLSATTPRKTGKKRLDIRSSASKTYRKYLSDKQNEIMASMEQTIGRSFEPIYTYDVTYNGMAVRLTPEEAARIAKLPGVISVQQDRPVHLMTDVSPAFVNATEIWDGNGTNGLPETKGEGIIVGIIDTGIWPEHPSFADDGTFPRPPSKWGGKCTPPADGTKGYKCNNKLIGIQYFLDGYLARNEDEYDGLFLSGRDDVGHGTHTASVAAGNENVSADIYGTDRGLISGMAPRAHIASYKVFAPGGATEADSVAAIDKAVADGVDVINYSAGSSLAFDPWRDPDALSLLAACEAGVFVAVSAGNTGPKAYSVDSPANAPWVTSVGASYFNRLYLSDIEIQISEPESGSDQGIEIRNYYGATTTRGISNFNLVHAEGIADVEEDTSGACLHPFPTGTFRSTDAVLCPKGNIDTATKGNFVQDGGAGAIIIYNDENNYDFNSYSWPVPAVLISKEAGSEIRELLIHSASSEAADNENPPDPGSRARTPNPITISFTRGESVYVPDPRIPANTVAGFSARGPNINELSNEPINVIKPDITAPGVHILAGVSPEYMIKINGVLGRFGHQGELFQVMQGTSMSSPHVAGLGALLKSLHPEWTPAQIQSALKTTAVSENYKARGEDGDEPATPFDLGAGCVDVSRAARAGFVLDETGDNFRAIDENDGEDASTLNLPGLTYADCLGECSWSRTLQSAMDVSVDWTVSAEGPGAANLTVSPTQFTLRPGGTQTIDIKAECKTTSGCPYGEWVFSEIRFIPELETRNLKLETRNSKLEDTDQESEFQVSSFKFQISPAHFPVAFRPLGGISPVESLEIKTRRNQGVYTLEGLKAISTDSLTGNVWFGEPEQITASLPEDSAHDEVYDDLNDGVFIKKIEVPDSARRFIVEIISSTASDLDLYVGIDDNGDGLPNAAEQRSKSSGNSWKEDCVFPNSGEPLEPGTYWVLVQNWKGSGNPEDEFTLAITVVDSKLETGTWKPDISVPDQVFFNEPFDVGISWDAPDLEPGSTQEGWIEIGTDHQNSANIVSMPFTFSRLANDVTISSDVILVSSSDLNGELQSPVHPGDRIYFTLKIQPDTIQGTPLVYTLVNTIPAGMTYVPWSATREPDAVSGNQITWTVETDKRGRTIEISYEVTVDEDLLLSGDNISPPVTLVNTVEHSVNGGPQALAKASVEITEQPVIIINSGEVSLPIPDENAKGVGSKLEISKKVILTDVNVRLNIRHPYVEDISACLISPSGTKITLFENLTGTRANFRNTKLDDNAEISIHNADAPFTGTFRPTDSLDVFRGEPVNGRWKLKVYDDRAYDEGILVSWGLEIRFESPEPVANEDTAVTSWDEPVFINVLENDNDPDNDPLRLIRVAAPLYGTAEIYDNETVIYTPEPEFIGEDQFIYTITDDNDGTAQTSVFVTVEKKGESFVVTTLEDVTDEDEELSLREAVLAAHTNLSVDGSPEGGFRDTITLPPGVLELGEEGHLDIACHLNIIGDPEAGTILETSGSERVFYVHEGAEVKIENLTICNSGTLTSDNFFYVYDSSDWWEYPFIIETGSWEFGSLYSVNGGSGHEYISDRDAENRKNISPRSDRYIEPEPEAWPWMAALVYRELDASDGQFCGGTLIHPEWVLTSAQCAGARGEGLEARGIDVVLGAQNLREHEGERMKVDEVIIHPNYDADTMDSDIGLLHLSEPSSQTYAEVIAQGDPSKMAEPGTIGAVIGWGNANGSSENYPEALFQVSVPILSNEEGSRHYENLPEYNPITENMLVAGYEGVAEDSCTGDMGSPLMVSPESAVLSSQFSILNSPIQAGIVSQRERCALAGYYGIYTRVSRFGVWIDEQIGGYPLPSGLEGGAILNKGTLTVIGTTLTGNSAVKGGAIYNAGVLTLMNSTVSGNSANLGGGLCNEGKARIIFSTIAENEARKGGGIFNVEAARAKGQGAREEDSTESLTVENTLIACNTAILEGPDVRGSVISHGVNLIGDSAGTSGWQDSDLSDTDPLLVPLMDNGGPTLTHAIQANGPASDAADSEVPEDKILTTDQRGEPRVSMYDIGAYEYDGKAYPPVALNDVAVTTENTSVIIKLLANDRDANGDDLIIEEIFSEFAYGDIKMKGKKKVIYTPSEDFIGRDWFFYTVSDGKSLSDAFVEVTVNPDMLPVTQDDEALTIGNTSVIIEVLANDKDPEGNPLTVADVAEPENGVAVTDGVTVTYTPNSDFIGTDRFMYRVSDGSKTGKAFITVTVEEAADPEPDSGTDSERYHSADYDPADYKIGFSELLRVIQLYTNGSYCCGVPGIADGYALCSDSQVPDAELYNCAPHDSDYSPQDWRIDMNELLRMIQFYNVSGYHADDRGEDGFIPEK</sequence>
<dbReference type="SUPFAM" id="SSF52743">
    <property type="entry name" value="Subtilisin-like"/>
    <property type="match status" value="1"/>
</dbReference>
<dbReference type="Pfam" id="PF17963">
    <property type="entry name" value="Big_9"/>
    <property type="match status" value="3"/>
</dbReference>
<dbReference type="InterPro" id="IPR000209">
    <property type="entry name" value="Peptidase_S8/S53_dom"/>
</dbReference>
<reference evidence="14" key="1">
    <citation type="journal article" date="2021" name="Microb. Physiol.">
        <title>Proteogenomic Insights into the Physiology of Marine, Sulfate-Reducing, Filamentous Desulfonema limicola and Desulfonema magnum.</title>
        <authorList>
            <person name="Schnaars V."/>
            <person name="Wohlbrand L."/>
            <person name="Scheve S."/>
            <person name="Hinrichs C."/>
            <person name="Reinhardt R."/>
            <person name="Rabus R."/>
        </authorList>
    </citation>
    <scope>NUCLEOTIDE SEQUENCE</scope>
    <source>
        <strain evidence="14">4be13</strain>
    </source>
</reference>
<dbReference type="PROSITE" id="PS51829">
    <property type="entry name" value="P_HOMO_B"/>
    <property type="match status" value="1"/>
</dbReference>
<dbReference type="InterPro" id="IPR003137">
    <property type="entry name" value="PA_domain"/>
</dbReference>
<dbReference type="InterPro" id="IPR023827">
    <property type="entry name" value="Peptidase_S8_Asp-AS"/>
</dbReference>
<evidence type="ECO:0000256" key="6">
    <source>
        <dbReference type="ARBA" id="ARBA00023157"/>
    </source>
</evidence>
<dbReference type="InterPro" id="IPR001254">
    <property type="entry name" value="Trypsin_dom"/>
</dbReference>
<dbReference type="FunFam" id="2.40.10.10:FF:000068">
    <property type="entry name" value="transmembrane protease serine 2"/>
    <property type="match status" value="1"/>
</dbReference>
<keyword evidence="2 9" id="KW-0645">Protease</keyword>
<evidence type="ECO:0000259" key="12">
    <source>
        <dbReference type="PROSITE" id="PS50240"/>
    </source>
</evidence>
<dbReference type="Pfam" id="PF00089">
    <property type="entry name" value="Trypsin"/>
    <property type="match status" value="1"/>
</dbReference>
<dbReference type="PROSITE" id="PS51892">
    <property type="entry name" value="SUBTILASE"/>
    <property type="match status" value="1"/>
</dbReference>
<dbReference type="CDD" id="cd04852">
    <property type="entry name" value="Peptidases_S8_3"/>
    <property type="match status" value="1"/>
</dbReference>
<keyword evidence="3" id="KW-0732">Signal</keyword>
<dbReference type="SUPFAM" id="SSF49785">
    <property type="entry name" value="Galactose-binding domain-like"/>
    <property type="match status" value="1"/>
</dbReference>
<dbReference type="SUPFAM" id="SSF50494">
    <property type="entry name" value="Trypsin-like serine proteases"/>
    <property type="match status" value="1"/>
</dbReference>
<dbReference type="Gene3D" id="2.60.120.260">
    <property type="entry name" value="Galactose-binding domain-like"/>
    <property type="match status" value="1"/>
</dbReference>
<evidence type="ECO:0000313" key="15">
    <source>
        <dbReference type="Proteomes" id="UP000663722"/>
    </source>
</evidence>
<evidence type="ECO:0000256" key="2">
    <source>
        <dbReference type="ARBA" id="ARBA00022670"/>
    </source>
</evidence>
<dbReference type="NCBIfam" id="NF041518">
    <property type="entry name" value="choice_anch_Q"/>
    <property type="match status" value="1"/>
</dbReference>
<dbReference type="Pfam" id="PF01483">
    <property type="entry name" value="P_proprotein"/>
    <property type="match status" value="1"/>
</dbReference>
<dbReference type="KEGG" id="dmm:dnm_090770"/>
<dbReference type="InterPro" id="IPR008979">
    <property type="entry name" value="Galactose-bd-like_sf"/>
</dbReference>
<dbReference type="GO" id="GO:0004252">
    <property type="term" value="F:serine-type endopeptidase activity"/>
    <property type="evidence" value="ECO:0007669"/>
    <property type="project" value="UniProtKB-UniRule"/>
</dbReference>
<evidence type="ECO:0000256" key="4">
    <source>
        <dbReference type="ARBA" id="ARBA00022801"/>
    </source>
</evidence>